<keyword evidence="2" id="KW-1185">Reference proteome</keyword>
<gene>
    <name evidence="1" type="ORF">E2C01_031720</name>
</gene>
<protein>
    <submittedName>
        <fullName evidence="1">Uncharacterized protein</fullName>
    </submittedName>
</protein>
<dbReference type="AlphaFoldDB" id="A0A5B7EXN0"/>
<accession>A0A5B7EXN0</accession>
<sequence>MNLRTWHKVSVRIYDSDHVHDPSPPYMHRQASTNSAINQEEQVWQVRPHATPCHTSSSSLAEYGTSFPVVNTYINRQFITMTSSETPNMQRVAPLKDITEGVLWGVVSSPIHANRGCSSSGLVQTSKVAL</sequence>
<proteinExistence type="predicted"/>
<reference evidence="1 2" key="1">
    <citation type="submission" date="2019-05" db="EMBL/GenBank/DDBJ databases">
        <title>Another draft genome of Portunus trituberculatus and its Hox gene families provides insights of decapod evolution.</title>
        <authorList>
            <person name="Jeong J.-H."/>
            <person name="Song I."/>
            <person name="Kim S."/>
            <person name="Choi T."/>
            <person name="Kim D."/>
            <person name="Ryu S."/>
            <person name="Kim W."/>
        </authorList>
    </citation>
    <scope>NUCLEOTIDE SEQUENCE [LARGE SCALE GENOMIC DNA]</scope>
    <source>
        <tissue evidence="1">Muscle</tissue>
    </source>
</reference>
<dbReference type="Proteomes" id="UP000324222">
    <property type="component" value="Unassembled WGS sequence"/>
</dbReference>
<name>A0A5B7EXN0_PORTR</name>
<dbReference type="EMBL" id="VSRR010004013">
    <property type="protein sequence ID" value="MPC38215.1"/>
    <property type="molecule type" value="Genomic_DNA"/>
</dbReference>
<evidence type="ECO:0000313" key="2">
    <source>
        <dbReference type="Proteomes" id="UP000324222"/>
    </source>
</evidence>
<evidence type="ECO:0000313" key="1">
    <source>
        <dbReference type="EMBL" id="MPC38215.1"/>
    </source>
</evidence>
<comment type="caution">
    <text evidence="1">The sequence shown here is derived from an EMBL/GenBank/DDBJ whole genome shotgun (WGS) entry which is preliminary data.</text>
</comment>
<organism evidence="1 2">
    <name type="scientific">Portunus trituberculatus</name>
    <name type="common">Swimming crab</name>
    <name type="synonym">Neptunus trituberculatus</name>
    <dbReference type="NCBI Taxonomy" id="210409"/>
    <lineage>
        <taxon>Eukaryota</taxon>
        <taxon>Metazoa</taxon>
        <taxon>Ecdysozoa</taxon>
        <taxon>Arthropoda</taxon>
        <taxon>Crustacea</taxon>
        <taxon>Multicrustacea</taxon>
        <taxon>Malacostraca</taxon>
        <taxon>Eumalacostraca</taxon>
        <taxon>Eucarida</taxon>
        <taxon>Decapoda</taxon>
        <taxon>Pleocyemata</taxon>
        <taxon>Brachyura</taxon>
        <taxon>Eubrachyura</taxon>
        <taxon>Portunoidea</taxon>
        <taxon>Portunidae</taxon>
        <taxon>Portuninae</taxon>
        <taxon>Portunus</taxon>
    </lineage>
</organism>